<dbReference type="SUPFAM" id="SSF47454">
    <property type="entry name" value="A DNA-binding domain in eukaryotic transcription factors"/>
    <property type="match status" value="1"/>
</dbReference>
<dbReference type="SMART" id="SM00338">
    <property type="entry name" value="BRLZ"/>
    <property type="match status" value="1"/>
</dbReference>
<dbReference type="InterPro" id="IPR011333">
    <property type="entry name" value="SKP1/BTB/POZ_sf"/>
</dbReference>
<dbReference type="InterPro" id="IPR000210">
    <property type="entry name" value="BTB/POZ_dom"/>
</dbReference>
<feature type="domain" description="BZIP" evidence="7">
    <location>
        <begin position="578"/>
        <end position="622"/>
    </location>
</feature>
<dbReference type="Pfam" id="PF03131">
    <property type="entry name" value="bZIP_Maf"/>
    <property type="match status" value="1"/>
</dbReference>
<dbReference type="Gene3D" id="1.10.880.10">
    <property type="entry name" value="Transcription factor, Skn-1-like, DNA-binding domain"/>
    <property type="match status" value="1"/>
</dbReference>
<dbReference type="InterPro" id="IPR008917">
    <property type="entry name" value="TF_DNA-bd_sf"/>
</dbReference>
<dbReference type="GeneTree" id="ENSGT00940000158923"/>
<dbReference type="PANTHER" id="PTHR46105:SF23">
    <property type="entry name" value="TRANSCRIPTION REGULATOR PROTEIN BACH1"/>
    <property type="match status" value="1"/>
</dbReference>
<dbReference type="AlphaFoldDB" id="A0A3B3DKD7"/>
<evidence type="ECO:0000259" key="6">
    <source>
        <dbReference type="PROSITE" id="PS50097"/>
    </source>
</evidence>
<dbReference type="Proteomes" id="UP000261560">
    <property type="component" value="Unplaced"/>
</dbReference>
<evidence type="ECO:0000259" key="7">
    <source>
        <dbReference type="PROSITE" id="PS50217"/>
    </source>
</evidence>
<dbReference type="SMART" id="SM00225">
    <property type="entry name" value="BTB"/>
    <property type="match status" value="1"/>
</dbReference>
<feature type="region of interest" description="Disordered" evidence="5">
    <location>
        <begin position="382"/>
        <end position="417"/>
    </location>
</feature>
<dbReference type="PROSITE" id="PS00036">
    <property type="entry name" value="BZIP_BASIC"/>
    <property type="match status" value="1"/>
</dbReference>
<dbReference type="InterPro" id="IPR004827">
    <property type="entry name" value="bZIP"/>
</dbReference>
<feature type="region of interest" description="Disordered" evidence="5">
    <location>
        <begin position="436"/>
        <end position="480"/>
    </location>
</feature>
<dbReference type="PROSITE" id="PS50097">
    <property type="entry name" value="BTB"/>
    <property type="match status" value="1"/>
</dbReference>
<dbReference type="PROSITE" id="PS50217">
    <property type="entry name" value="BZIP"/>
    <property type="match status" value="1"/>
</dbReference>
<dbReference type="Ensembl" id="ENSOMET00000021039.1">
    <property type="protein sequence ID" value="ENSOMEP00000013420.1"/>
    <property type="gene ID" value="ENSOMEG00000014875.1"/>
</dbReference>
<feature type="compositionally biased region" description="Polar residues" evidence="5">
    <location>
        <begin position="505"/>
        <end position="514"/>
    </location>
</feature>
<dbReference type="GO" id="GO:0000981">
    <property type="term" value="F:DNA-binding transcription factor activity, RNA polymerase II-specific"/>
    <property type="evidence" value="ECO:0007669"/>
    <property type="project" value="TreeGrafter"/>
</dbReference>
<keyword evidence="1" id="KW-0805">Transcription regulation</keyword>
<dbReference type="GO" id="GO:0000978">
    <property type="term" value="F:RNA polymerase II cis-regulatory region sequence-specific DNA binding"/>
    <property type="evidence" value="ECO:0007669"/>
    <property type="project" value="TreeGrafter"/>
</dbReference>
<reference evidence="8" key="2">
    <citation type="journal article" name="BMC Genomics">
        <title>Long-read sequencing and de novo genome assembly of marine medaka (Oryzias melastigma).</title>
        <authorList>
            <person name="Liang P."/>
            <person name="Saqib H.S.A."/>
            <person name="Ni X."/>
            <person name="Shen Y."/>
        </authorList>
    </citation>
    <scope>NUCLEOTIDE SEQUENCE</scope>
    <source>
        <strain evidence="8">Bigg-433</strain>
    </source>
</reference>
<dbReference type="Proteomes" id="UP000646548">
    <property type="component" value="Unassembled WGS sequence"/>
</dbReference>
<evidence type="ECO:0000256" key="5">
    <source>
        <dbReference type="SAM" id="MobiDB-lite"/>
    </source>
</evidence>
<sequence>MSQMAMSTSRSSVFTFESTVHSSHVLHRLDEQRCRDTLCDVTVVVEGQSFRAHRAVLCSCSEYFSLRISSLTQHGAVLTLPPEVTVEGFEALLKFAYTSKLHFIKENVLQIRNAATMLGFRDLDEACFDFLLPKFFSKSKSTTKKMCCKKNDKKQISKEEFSTDSDNASFCDKEVKPVADSSSQQEVSLDCSKSEKNMMESLKTKNTPTLGVDAGIDNSTQCPKYRKFQLACGKETYAPEKRICKDCTRPCSPSLSSENSNKEHVVQFPGKSASNSDRESKGQTGEPLRTQTHDKRENHGDKVEAGSEKLRSKKKDELCVMDTEEVEHSSSPDTCRFNSPKTDKILGERSLEFLQSSHCSLGTFNDLTITCSQEYQKFGADIKKPSRAAGGPEPGSVHQNTQFEQKGENGRDGEKERERFTLGEISTMEMEAAGPLDMQQGSDSAPIDPNFPPGRLSAETSDRWAQSSSSEGPKARSDPSCLFYDDLEKAEYSCSQAGMSECEGTSLSCGSPVNSGEDGYSETETEGDSESSTRERARQVQLPFPVDRIINLSRNDFQQLLKQHDFTKEQLEFVHDMRRRSKNRLAAQRCRKRKLDCIYNLQCEINKLKTEKEKLMVERSQLGQMKLRTCHSVSTLCQRVCSEANLQPEQLQVLAKYTSSECPLSSLFPHIDAFLMQHGLPLQLQPACTGDFQNMDRDRTTEEEHPL</sequence>
<dbReference type="PaxDb" id="30732-ENSOMEP00000013420"/>
<dbReference type="InterPro" id="IPR004826">
    <property type="entry name" value="bZIP_Maf"/>
</dbReference>
<protein>
    <submittedName>
        <fullName evidence="9">BTB and CNC homology 1, basic leucine zipper transcription factor 1 b</fullName>
    </submittedName>
    <submittedName>
        <fullName evidence="8">Transcription regulator protein BACH1</fullName>
    </submittedName>
</protein>
<proteinExistence type="predicted"/>
<dbReference type="PANTHER" id="PTHR46105">
    <property type="entry name" value="AGAP004733-PA"/>
    <property type="match status" value="1"/>
</dbReference>
<evidence type="ECO:0000313" key="9">
    <source>
        <dbReference type="Ensembl" id="ENSOMEP00000030547.1"/>
    </source>
</evidence>
<evidence type="ECO:0000256" key="4">
    <source>
        <dbReference type="SAM" id="Coils"/>
    </source>
</evidence>
<dbReference type="Ensembl" id="ENSOMET00000033134.1">
    <property type="protein sequence ID" value="ENSOMEP00000030547.1"/>
    <property type="gene ID" value="ENSOMEG00000014875.1"/>
</dbReference>
<name>A0A3B3DKD7_ORYME</name>
<evidence type="ECO:0000313" key="8">
    <source>
        <dbReference type="EMBL" id="KAF6720540.1"/>
    </source>
</evidence>
<feature type="compositionally biased region" description="Basic and acidic residues" evidence="5">
    <location>
        <begin position="291"/>
        <end position="314"/>
    </location>
</feature>
<evidence type="ECO:0000256" key="3">
    <source>
        <dbReference type="ARBA" id="ARBA00023163"/>
    </source>
</evidence>
<feature type="coiled-coil region" evidence="4">
    <location>
        <begin position="598"/>
        <end position="625"/>
    </location>
</feature>
<keyword evidence="4" id="KW-0175">Coiled coil</keyword>
<dbReference type="EMBL" id="WKFB01000523">
    <property type="protein sequence ID" value="KAF6720540.1"/>
    <property type="molecule type" value="Genomic_DNA"/>
</dbReference>
<dbReference type="InterPro" id="IPR046347">
    <property type="entry name" value="bZIP_sf"/>
</dbReference>
<dbReference type="OMA" id="KCLWKGA"/>
<feature type="region of interest" description="Disordered" evidence="5">
    <location>
        <begin position="253"/>
        <end position="314"/>
    </location>
</feature>
<dbReference type="Pfam" id="PF00651">
    <property type="entry name" value="BTB"/>
    <property type="match status" value="1"/>
</dbReference>
<evidence type="ECO:0000313" key="10">
    <source>
        <dbReference type="Proteomes" id="UP000261560"/>
    </source>
</evidence>
<dbReference type="InterPro" id="IPR050457">
    <property type="entry name" value="ZnFinger_BTB_dom_contain"/>
</dbReference>
<gene>
    <name evidence="8" type="ORF">FQA47_009034</name>
</gene>
<feature type="compositionally biased region" description="Acidic residues" evidence="5">
    <location>
        <begin position="519"/>
        <end position="529"/>
    </location>
</feature>
<dbReference type="OrthoDB" id="6365358at2759"/>
<dbReference type="STRING" id="30732.ENSOMEP00000013420"/>
<keyword evidence="3" id="KW-0804">Transcription</keyword>
<feature type="compositionally biased region" description="Basic and acidic residues" evidence="5">
    <location>
        <begin position="405"/>
        <end position="417"/>
    </location>
</feature>
<organism evidence="9 10">
    <name type="scientific">Oryzias melastigma</name>
    <name type="common">Marine medaka</name>
    <dbReference type="NCBI Taxonomy" id="30732"/>
    <lineage>
        <taxon>Eukaryota</taxon>
        <taxon>Metazoa</taxon>
        <taxon>Chordata</taxon>
        <taxon>Craniata</taxon>
        <taxon>Vertebrata</taxon>
        <taxon>Euteleostomi</taxon>
        <taxon>Actinopterygii</taxon>
        <taxon>Neopterygii</taxon>
        <taxon>Teleostei</taxon>
        <taxon>Neoteleostei</taxon>
        <taxon>Acanthomorphata</taxon>
        <taxon>Ovalentaria</taxon>
        <taxon>Atherinomorphae</taxon>
        <taxon>Beloniformes</taxon>
        <taxon>Adrianichthyidae</taxon>
        <taxon>Oryziinae</taxon>
        <taxon>Oryzias</taxon>
    </lineage>
</organism>
<keyword evidence="10" id="KW-1185">Reference proteome</keyword>
<feature type="domain" description="BTB" evidence="6">
    <location>
        <begin position="39"/>
        <end position="105"/>
    </location>
</feature>
<feature type="region of interest" description="Disordered" evidence="5">
    <location>
        <begin position="505"/>
        <end position="536"/>
    </location>
</feature>
<accession>A0A3B3DKD7</accession>
<dbReference type="SUPFAM" id="SSF54695">
    <property type="entry name" value="POZ domain"/>
    <property type="match status" value="1"/>
</dbReference>
<evidence type="ECO:0000256" key="2">
    <source>
        <dbReference type="ARBA" id="ARBA00023125"/>
    </source>
</evidence>
<dbReference type="Gene3D" id="3.30.710.10">
    <property type="entry name" value="Potassium Channel Kv1.1, Chain A"/>
    <property type="match status" value="1"/>
</dbReference>
<dbReference type="SUPFAM" id="SSF57959">
    <property type="entry name" value="Leucine zipper domain"/>
    <property type="match status" value="1"/>
</dbReference>
<evidence type="ECO:0000256" key="1">
    <source>
        <dbReference type="ARBA" id="ARBA00023015"/>
    </source>
</evidence>
<keyword evidence="2" id="KW-0238">DNA-binding</keyword>
<reference evidence="9" key="1">
    <citation type="submission" date="2025-05" db="UniProtKB">
        <authorList>
            <consortium name="Ensembl"/>
        </authorList>
    </citation>
    <scope>IDENTIFICATION</scope>
</reference>